<feature type="domain" description="Radical SAM core" evidence="7">
    <location>
        <begin position="70"/>
        <end position="287"/>
    </location>
</feature>
<evidence type="ECO:0000256" key="3">
    <source>
        <dbReference type="ARBA" id="ARBA00022723"/>
    </source>
</evidence>
<feature type="binding site" evidence="6">
    <location>
        <position position="92"/>
    </location>
    <ligand>
        <name>[4Fe-4S] cluster</name>
        <dbReference type="ChEBI" id="CHEBI:49883"/>
        <note>4Fe-4S-S-AdoMet</note>
    </ligand>
</feature>
<keyword evidence="3 6" id="KW-0479">Metal-binding</keyword>
<keyword evidence="5 6" id="KW-0411">Iron-sulfur</keyword>
<dbReference type="NCBIfam" id="TIGR04337">
    <property type="entry name" value="AmmeMemoSam_rS"/>
    <property type="match status" value="1"/>
</dbReference>
<dbReference type="PANTHER" id="PTHR30352">
    <property type="entry name" value="PYRUVATE FORMATE-LYASE-ACTIVATING ENZYME"/>
    <property type="match status" value="1"/>
</dbReference>
<evidence type="ECO:0000256" key="4">
    <source>
        <dbReference type="ARBA" id="ARBA00023004"/>
    </source>
</evidence>
<evidence type="ECO:0000256" key="5">
    <source>
        <dbReference type="ARBA" id="ARBA00023014"/>
    </source>
</evidence>
<dbReference type="CDD" id="cd01335">
    <property type="entry name" value="Radical_SAM"/>
    <property type="match status" value="1"/>
</dbReference>
<dbReference type="PIRSF" id="PIRSF004869">
    <property type="entry name" value="PflX_prd"/>
    <property type="match status" value="1"/>
</dbReference>
<comment type="cofactor">
    <cofactor evidence="6">
        <name>[4Fe-4S] cluster</name>
        <dbReference type="ChEBI" id="CHEBI:49883"/>
    </cofactor>
    <text evidence="6">Binds 1 [4Fe-4S] cluster. The cluster is coordinated with 3 cysteines and an exchangeable S-adenosyl-L-methionine.</text>
</comment>
<protein>
    <submittedName>
        <fullName evidence="8">AmmeMemoRadiSam system radical SAM enzyme</fullName>
    </submittedName>
</protein>
<keyword evidence="2 6" id="KW-0949">S-adenosyl-L-methionine</keyword>
<feature type="binding site" evidence="6">
    <location>
        <position position="85"/>
    </location>
    <ligand>
        <name>[4Fe-4S] cluster</name>
        <dbReference type="ChEBI" id="CHEBI:49883"/>
        <note>4Fe-4S-S-AdoMet</note>
    </ligand>
</feature>
<dbReference type="STRING" id="1802579.A2310_06510"/>
<sequence length="294" mass="33355">MPNLKEALFYEKQGEGKVHCLLCPRDCKIKNGNVGYCGVRKNVDGKLYSLIYNVVSSIANDPIEKKPLYHFYPGTYVLSVGTYGCNMLCGHCQNWHIAHAKPAQEELFAREISPFKLIELAKQYKSSGIAWTYNEPTIWFEYAFEGARLAKENNLYTVWVTNGYITIPPLEMIAPYLDAYRVDIKGFTNESYMKLANVPDFKPILAAAKRAKELGLHVECITNIIPTINDDEKQLSDIANWIKNELGAETPWHVTRFFPYLEFSSFLPTSIEKIKIAEQLGLAAGLKYVHLGNV</sequence>
<dbReference type="PROSITE" id="PS51918">
    <property type="entry name" value="RADICAL_SAM"/>
    <property type="match status" value="1"/>
</dbReference>
<dbReference type="GO" id="GO:0003824">
    <property type="term" value="F:catalytic activity"/>
    <property type="evidence" value="ECO:0007669"/>
    <property type="project" value="InterPro"/>
</dbReference>
<dbReference type="AlphaFoldDB" id="A0A1F4SUT4"/>
<keyword evidence="1" id="KW-0004">4Fe-4S</keyword>
<dbReference type="SFLD" id="SFLDG01101">
    <property type="entry name" value="Uncharacterised_Radical_SAM_Su"/>
    <property type="match status" value="1"/>
</dbReference>
<dbReference type="InterPro" id="IPR013785">
    <property type="entry name" value="Aldolase_TIM"/>
</dbReference>
<gene>
    <name evidence="8" type="ORF">A2310_06510</name>
</gene>
<dbReference type="GO" id="GO:0046872">
    <property type="term" value="F:metal ion binding"/>
    <property type="evidence" value="ECO:0007669"/>
    <property type="project" value="UniProtKB-KW"/>
</dbReference>
<evidence type="ECO:0000256" key="2">
    <source>
        <dbReference type="ARBA" id="ARBA00022691"/>
    </source>
</evidence>
<dbReference type="EMBL" id="MEUB01000011">
    <property type="protein sequence ID" value="OGC24180.1"/>
    <property type="molecule type" value="Genomic_DNA"/>
</dbReference>
<dbReference type="InterPro" id="IPR058240">
    <property type="entry name" value="rSAM_sf"/>
</dbReference>
<dbReference type="SUPFAM" id="SSF102114">
    <property type="entry name" value="Radical SAM enzymes"/>
    <property type="match status" value="1"/>
</dbReference>
<dbReference type="PANTHER" id="PTHR30352:SF5">
    <property type="entry name" value="PYRUVATE FORMATE-LYASE 1-ACTIVATING ENZYME"/>
    <property type="match status" value="1"/>
</dbReference>
<dbReference type="Pfam" id="PF04055">
    <property type="entry name" value="Radical_SAM"/>
    <property type="match status" value="1"/>
</dbReference>
<reference evidence="8 9" key="1">
    <citation type="journal article" date="2016" name="Nat. Commun.">
        <title>Thousands of microbial genomes shed light on interconnected biogeochemical processes in an aquifer system.</title>
        <authorList>
            <person name="Anantharaman K."/>
            <person name="Brown C.T."/>
            <person name="Hug L.A."/>
            <person name="Sharon I."/>
            <person name="Castelle C.J."/>
            <person name="Probst A.J."/>
            <person name="Thomas B.C."/>
            <person name="Singh A."/>
            <person name="Wilkins M.J."/>
            <person name="Karaoz U."/>
            <person name="Brodie E.L."/>
            <person name="Williams K.H."/>
            <person name="Hubbard S.S."/>
            <person name="Banfield J.F."/>
        </authorList>
    </citation>
    <scope>NUCLEOTIDE SEQUENCE [LARGE SCALE GENOMIC DNA]</scope>
</reference>
<feature type="binding site" evidence="6">
    <location>
        <position position="89"/>
    </location>
    <ligand>
        <name>[4Fe-4S] cluster</name>
        <dbReference type="ChEBI" id="CHEBI:49883"/>
        <note>4Fe-4S-S-AdoMet</note>
    </ligand>
</feature>
<evidence type="ECO:0000313" key="9">
    <source>
        <dbReference type="Proteomes" id="UP000178417"/>
    </source>
</evidence>
<organism evidence="8 9">
    <name type="scientific">candidate division WOR-1 bacterium RIFOXYB2_FULL_37_13</name>
    <dbReference type="NCBI Taxonomy" id="1802579"/>
    <lineage>
        <taxon>Bacteria</taxon>
        <taxon>Bacillati</taxon>
        <taxon>Saganbacteria</taxon>
    </lineage>
</organism>
<dbReference type="SFLD" id="SFLDS00029">
    <property type="entry name" value="Radical_SAM"/>
    <property type="match status" value="1"/>
</dbReference>
<accession>A0A1F4SUT4</accession>
<dbReference type="Proteomes" id="UP000178417">
    <property type="component" value="Unassembled WGS sequence"/>
</dbReference>
<dbReference type="InterPro" id="IPR016431">
    <property type="entry name" value="Pyrv-formate_lyase-activ_prd"/>
</dbReference>
<dbReference type="GO" id="GO:0051539">
    <property type="term" value="F:4 iron, 4 sulfur cluster binding"/>
    <property type="evidence" value="ECO:0007669"/>
    <property type="project" value="UniProtKB-KW"/>
</dbReference>
<evidence type="ECO:0000259" key="7">
    <source>
        <dbReference type="PROSITE" id="PS51918"/>
    </source>
</evidence>
<keyword evidence="4 6" id="KW-0408">Iron</keyword>
<name>A0A1F4SUT4_UNCSA</name>
<evidence type="ECO:0000256" key="1">
    <source>
        <dbReference type="ARBA" id="ARBA00022485"/>
    </source>
</evidence>
<comment type="caution">
    <text evidence="8">The sequence shown here is derived from an EMBL/GenBank/DDBJ whole genome shotgun (WGS) entry which is preliminary data.</text>
</comment>
<dbReference type="InterPro" id="IPR027596">
    <property type="entry name" value="AmmeMemoSam_rS"/>
</dbReference>
<dbReference type="Gene3D" id="3.20.20.70">
    <property type="entry name" value="Aldolase class I"/>
    <property type="match status" value="1"/>
</dbReference>
<dbReference type="InterPro" id="IPR007197">
    <property type="entry name" value="rSAM"/>
</dbReference>
<dbReference type="InterPro" id="IPR034457">
    <property type="entry name" value="Organic_radical-activating"/>
</dbReference>
<evidence type="ECO:0000256" key="6">
    <source>
        <dbReference type="PIRSR" id="PIRSR004869-50"/>
    </source>
</evidence>
<evidence type="ECO:0000313" key="8">
    <source>
        <dbReference type="EMBL" id="OGC24180.1"/>
    </source>
</evidence>
<proteinExistence type="predicted"/>